<name>A0ACC1QZE5_9HYPO</name>
<organism evidence="1 2">
    <name type="scientific">Lecanicillium saksenae</name>
    <dbReference type="NCBI Taxonomy" id="468837"/>
    <lineage>
        <taxon>Eukaryota</taxon>
        <taxon>Fungi</taxon>
        <taxon>Dikarya</taxon>
        <taxon>Ascomycota</taxon>
        <taxon>Pezizomycotina</taxon>
        <taxon>Sordariomycetes</taxon>
        <taxon>Hypocreomycetidae</taxon>
        <taxon>Hypocreales</taxon>
        <taxon>Cordycipitaceae</taxon>
        <taxon>Lecanicillium</taxon>
    </lineage>
</organism>
<protein>
    <submittedName>
        <fullName evidence="1">Uncharacterized protein</fullName>
    </submittedName>
</protein>
<accession>A0ACC1QZE5</accession>
<reference evidence="1" key="1">
    <citation type="submission" date="2022-07" db="EMBL/GenBank/DDBJ databases">
        <title>Genome Sequence of Lecanicillium saksenae.</title>
        <authorList>
            <person name="Buettner E."/>
        </authorList>
    </citation>
    <scope>NUCLEOTIDE SEQUENCE</scope>
    <source>
        <strain evidence="1">VT-O1</strain>
    </source>
</reference>
<keyword evidence="2" id="KW-1185">Reference proteome</keyword>
<proteinExistence type="predicted"/>
<dbReference type="Proteomes" id="UP001148737">
    <property type="component" value="Unassembled WGS sequence"/>
</dbReference>
<sequence>MVAAAVYQPSVYKSIPHLFDAAASFKERNPESILKNETADLFLKHQVYRKLAICLVHRHFDLSPSEKFVENGAVSCAWQYSQDDSDGVGGSVVPRCWVFRDGQLYPFEFGFNEGLQEPVYKQLPDKPQFYQELNACSPNMGRQTSSDSL</sequence>
<dbReference type="EMBL" id="JANAKD010000426">
    <property type="protein sequence ID" value="KAJ3493996.1"/>
    <property type="molecule type" value="Genomic_DNA"/>
</dbReference>
<comment type="caution">
    <text evidence="1">The sequence shown here is derived from an EMBL/GenBank/DDBJ whole genome shotgun (WGS) entry which is preliminary data.</text>
</comment>
<gene>
    <name evidence="1" type="ORF">NLG97_g4365</name>
</gene>
<evidence type="ECO:0000313" key="2">
    <source>
        <dbReference type="Proteomes" id="UP001148737"/>
    </source>
</evidence>
<evidence type="ECO:0000313" key="1">
    <source>
        <dbReference type="EMBL" id="KAJ3493996.1"/>
    </source>
</evidence>